<comment type="caution">
    <text evidence="2">The sequence shown here is derived from an EMBL/GenBank/DDBJ whole genome shotgun (WGS) entry which is preliminary data.</text>
</comment>
<dbReference type="EMBL" id="JBBPCO010000010">
    <property type="protein sequence ID" value="MEK8090232.1"/>
    <property type="molecule type" value="Genomic_DNA"/>
</dbReference>
<evidence type="ECO:0000313" key="2">
    <source>
        <dbReference type="EMBL" id="MEK8090232.1"/>
    </source>
</evidence>
<gene>
    <name evidence="2" type="ORF">WOB96_10710</name>
</gene>
<feature type="transmembrane region" description="Helical" evidence="1">
    <location>
        <begin position="12"/>
        <end position="31"/>
    </location>
</feature>
<keyword evidence="1" id="KW-0812">Transmembrane</keyword>
<protein>
    <submittedName>
        <fullName evidence="2">FixH family protein</fullName>
    </submittedName>
</protein>
<dbReference type="InterPro" id="IPR008620">
    <property type="entry name" value="FixH"/>
</dbReference>
<proteinExistence type="predicted"/>
<sequence length="168" mass="18864">MKASWMREWRPLVIVAGLTIVVLVNILLFYLSNKDFPGVVENDYYEKGVYYNEYLARLEQQRARGWQLNLGWVAEPQTGQPAILRCVAKDKTGQPIKGAKVEVKLLRPGEPAVDQQLLLEEVAPGDYQGTVSLPRPGNWDMVLTMTKGQDQHEKQAEVWVVPSVSAGA</sequence>
<keyword evidence="1" id="KW-1133">Transmembrane helix</keyword>
<keyword evidence="3" id="KW-1185">Reference proteome</keyword>
<name>A0ABU9D9L4_9PROT</name>
<organism evidence="2 3">
    <name type="scientific">Thermithiobacillus plumbiphilus</name>
    <dbReference type="NCBI Taxonomy" id="1729899"/>
    <lineage>
        <taxon>Bacteria</taxon>
        <taxon>Pseudomonadati</taxon>
        <taxon>Pseudomonadota</taxon>
        <taxon>Acidithiobacillia</taxon>
        <taxon>Acidithiobacillales</taxon>
        <taxon>Thermithiobacillaceae</taxon>
        <taxon>Thermithiobacillus</taxon>
    </lineage>
</organism>
<accession>A0ABU9D9L4</accession>
<keyword evidence="1" id="KW-0472">Membrane</keyword>
<dbReference type="Pfam" id="PF05751">
    <property type="entry name" value="FixH"/>
    <property type="match status" value="1"/>
</dbReference>
<dbReference type="RefSeq" id="WP_341371287.1">
    <property type="nucleotide sequence ID" value="NZ_JBBPCO010000010.1"/>
</dbReference>
<dbReference type="Proteomes" id="UP001446205">
    <property type="component" value="Unassembled WGS sequence"/>
</dbReference>
<reference evidence="2 3" key="1">
    <citation type="submission" date="2024-04" db="EMBL/GenBank/DDBJ databases">
        <authorList>
            <person name="Abashina T."/>
            <person name="Shaikin A."/>
        </authorList>
    </citation>
    <scope>NUCLEOTIDE SEQUENCE [LARGE SCALE GENOMIC DNA]</scope>
    <source>
        <strain evidence="2 3">AAFK</strain>
    </source>
</reference>
<evidence type="ECO:0000256" key="1">
    <source>
        <dbReference type="SAM" id="Phobius"/>
    </source>
</evidence>
<evidence type="ECO:0000313" key="3">
    <source>
        <dbReference type="Proteomes" id="UP001446205"/>
    </source>
</evidence>